<dbReference type="FunFam" id="3.40.50.300:FF:000382">
    <property type="entry name" value="Lon protease homolog 2, peroxisomal"/>
    <property type="match status" value="1"/>
</dbReference>
<dbReference type="RefSeq" id="WP_063178111.1">
    <property type="nucleotide sequence ID" value="NZ_LQNT01000001.1"/>
</dbReference>
<evidence type="ECO:0000259" key="16">
    <source>
        <dbReference type="PROSITE" id="PS51787"/>
    </source>
</evidence>
<dbReference type="Pfam" id="PF05362">
    <property type="entry name" value="Lon_C"/>
    <property type="match status" value="1"/>
</dbReference>
<feature type="active site" evidence="9 11">
    <location>
        <position position="720"/>
    </location>
</feature>
<keyword evidence="8 9" id="KW-0346">Stress response</keyword>
<evidence type="ECO:0000313" key="18">
    <source>
        <dbReference type="Proteomes" id="UP000076490"/>
    </source>
</evidence>
<dbReference type="HAMAP" id="MF_01973">
    <property type="entry name" value="lon_bact"/>
    <property type="match status" value="1"/>
</dbReference>
<dbReference type="Gene3D" id="2.30.130.40">
    <property type="entry name" value="LON domain-like"/>
    <property type="match status" value="1"/>
</dbReference>
<protein>
    <recommendedName>
        <fullName evidence="9 10">Lon protease</fullName>
        <ecNumber evidence="9 10">3.4.21.53</ecNumber>
    </recommendedName>
    <alternativeName>
        <fullName evidence="9">ATP-dependent protease La</fullName>
    </alternativeName>
</protein>
<dbReference type="InterPro" id="IPR027417">
    <property type="entry name" value="P-loop_NTPase"/>
</dbReference>
<keyword evidence="6 9" id="KW-0720">Serine protease</keyword>
<keyword evidence="3 9" id="KW-0645">Protease</keyword>
<evidence type="ECO:0000256" key="12">
    <source>
        <dbReference type="PIRSR" id="PIRSR001174-2"/>
    </source>
</evidence>
<dbReference type="InterPro" id="IPR027543">
    <property type="entry name" value="Lon_bac"/>
</dbReference>
<evidence type="ECO:0000313" key="17">
    <source>
        <dbReference type="EMBL" id="KZE39976.1"/>
    </source>
</evidence>
<dbReference type="InterPro" id="IPR020568">
    <property type="entry name" value="Ribosomal_Su5_D2-typ_SF"/>
</dbReference>
<dbReference type="SMART" id="SM00382">
    <property type="entry name" value="AAA"/>
    <property type="match status" value="1"/>
</dbReference>
<dbReference type="SUPFAM" id="SSF54211">
    <property type="entry name" value="Ribosomal protein S5 domain 2-like"/>
    <property type="match status" value="1"/>
</dbReference>
<reference evidence="17 18" key="1">
    <citation type="submission" date="2016-01" db="EMBL/GenBank/DDBJ databases">
        <title>Whole genome sequencing of Bhargavaea cecembensis T14.</title>
        <authorList>
            <person name="Hong K.W."/>
        </authorList>
    </citation>
    <scope>NUCLEOTIDE SEQUENCE [LARGE SCALE GENOMIC DNA]</scope>
    <source>
        <strain evidence="17 18">T14</strain>
    </source>
</reference>
<dbReference type="InterPro" id="IPR003593">
    <property type="entry name" value="AAA+_ATPase"/>
</dbReference>
<evidence type="ECO:0000256" key="14">
    <source>
        <dbReference type="RuleBase" id="RU000591"/>
    </source>
</evidence>
<dbReference type="Pfam" id="PF02190">
    <property type="entry name" value="LON_substr_bdg"/>
    <property type="match status" value="1"/>
</dbReference>
<dbReference type="CDD" id="cd19500">
    <property type="entry name" value="RecA-like_Lon"/>
    <property type="match status" value="1"/>
</dbReference>
<feature type="binding site" evidence="9 12">
    <location>
        <begin position="354"/>
        <end position="361"/>
    </location>
    <ligand>
        <name>ATP</name>
        <dbReference type="ChEBI" id="CHEBI:30616"/>
    </ligand>
</feature>
<dbReference type="Gene3D" id="1.20.5.5270">
    <property type="match status" value="1"/>
</dbReference>
<evidence type="ECO:0000256" key="10">
    <source>
        <dbReference type="PIRNR" id="PIRNR001174"/>
    </source>
</evidence>
<comment type="subcellular location">
    <subcellularLocation>
        <location evidence="1 9 10">Cytoplasm</location>
    </subcellularLocation>
</comment>
<evidence type="ECO:0000256" key="7">
    <source>
        <dbReference type="ARBA" id="ARBA00022840"/>
    </source>
</evidence>
<dbReference type="InterPro" id="IPR008269">
    <property type="entry name" value="Lon_proteolytic"/>
</dbReference>
<evidence type="ECO:0000256" key="4">
    <source>
        <dbReference type="ARBA" id="ARBA00022741"/>
    </source>
</evidence>
<gene>
    <name evidence="9" type="primary">lon</name>
    <name evidence="17" type="ORF">AV656_01480</name>
</gene>
<dbReference type="Gene3D" id="3.40.50.300">
    <property type="entry name" value="P-loop containing nucleotide triphosphate hydrolases"/>
    <property type="match status" value="1"/>
</dbReference>
<comment type="similarity">
    <text evidence="9 10 13 14">Belongs to the peptidase S16 family.</text>
</comment>
<dbReference type="InterPro" id="IPR014721">
    <property type="entry name" value="Ribsml_uS5_D2-typ_fold_subgr"/>
</dbReference>
<dbReference type="Pfam" id="PF22667">
    <property type="entry name" value="Lon_lid"/>
    <property type="match status" value="1"/>
</dbReference>
<evidence type="ECO:0000256" key="6">
    <source>
        <dbReference type="ARBA" id="ARBA00022825"/>
    </source>
</evidence>
<dbReference type="GO" id="GO:0004252">
    <property type="term" value="F:serine-type endopeptidase activity"/>
    <property type="evidence" value="ECO:0007669"/>
    <property type="project" value="UniProtKB-UniRule"/>
</dbReference>
<dbReference type="Gene3D" id="1.20.58.1480">
    <property type="match status" value="1"/>
</dbReference>
<evidence type="ECO:0000256" key="3">
    <source>
        <dbReference type="ARBA" id="ARBA00022670"/>
    </source>
</evidence>
<dbReference type="GO" id="GO:0004176">
    <property type="term" value="F:ATP-dependent peptidase activity"/>
    <property type="evidence" value="ECO:0007669"/>
    <property type="project" value="UniProtKB-UniRule"/>
</dbReference>
<feature type="active site" evidence="9 11">
    <location>
        <position position="677"/>
    </location>
</feature>
<dbReference type="InterPro" id="IPR003959">
    <property type="entry name" value="ATPase_AAA_core"/>
</dbReference>
<dbReference type="EC" id="3.4.21.53" evidence="9 10"/>
<accession>A0A163GAU0</accession>
<evidence type="ECO:0000256" key="1">
    <source>
        <dbReference type="ARBA" id="ARBA00004496"/>
    </source>
</evidence>
<dbReference type="NCBIfam" id="TIGR00763">
    <property type="entry name" value="lon"/>
    <property type="match status" value="1"/>
</dbReference>
<comment type="caution">
    <text evidence="17">The sequence shown here is derived from an EMBL/GenBank/DDBJ whole genome shotgun (WGS) entry which is preliminary data.</text>
</comment>
<dbReference type="NCBIfam" id="NF008053">
    <property type="entry name" value="PRK10787.1"/>
    <property type="match status" value="1"/>
</dbReference>
<proteinExistence type="evidence at transcript level"/>
<comment type="catalytic activity">
    <reaction evidence="9 10 13">
        <text>Hydrolysis of proteins in presence of ATP.</text>
        <dbReference type="EC" id="3.4.21.53"/>
    </reaction>
</comment>
<dbReference type="FunFam" id="3.30.230.10:FF:000010">
    <property type="entry name" value="Lon protease"/>
    <property type="match status" value="1"/>
</dbReference>
<dbReference type="Proteomes" id="UP000076490">
    <property type="component" value="Unassembled WGS sequence"/>
</dbReference>
<dbReference type="GO" id="GO:0034605">
    <property type="term" value="P:cellular response to heat"/>
    <property type="evidence" value="ECO:0007669"/>
    <property type="project" value="UniProtKB-UniRule"/>
</dbReference>
<dbReference type="Gene3D" id="1.10.8.60">
    <property type="match status" value="1"/>
</dbReference>
<evidence type="ECO:0000259" key="15">
    <source>
        <dbReference type="PROSITE" id="PS51786"/>
    </source>
</evidence>
<dbReference type="SUPFAM" id="SSF52540">
    <property type="entry name" value="P-loop containing nucleoside triphosphate hydrolases"/>
    <property type="match status" value="1"/>
</dbReference>
<evidence type="ECO:0000256" key="9">
    <source>
        <dbReference type="HAMAP-Rule" id="MF_01973"/>
    </source>
</evidence>
<dbReference type="InterPro" id="IPR008268">
    <property type="entry name" value="Peptidase_S16_AS"/>
</dbReference>
<dbReference type="SUPFAM" id="SSF88697">
    <property type="entry name" value="PUA domain-like"/>
    <property type="match status" value="1"/>
</dbReference>
<dbReference type="PROSITE" id="PS51786">
    <property type="entry name" value="LON_PROTEOLYTIC"/>
    <property type="match status" value="1"/>
</dbReference>
<dbReference type="PROSITE" id="PS01046">
    <property type="entry name" value="LON_SER"/>
    <property type="match status" value="1"/>
</dbReference>
<dbReference type="GO" id="GO:0006515">
    <property type="term" value="P:protein quality control for misfolded or incompletely synthesized proteins"/>
    <property type="evidence" value="ECO:0007669"/>
    <property type="project" value="UniProtKB-UniRule"/>
</dbReference>
<dbReference type="InterPro" id="IPR003111">
    <property type="entry name" value="Lon_prtase_N"/>
</dbReference>
<keyword evidence="4 9" id="KW-0547">Nucleotide-binding</keyword>
<dbReference type="SMART" id="SM00464">
    <property type="entry name" value="LON"/>
    <property type="match status" value="1"/>
</dbReference>
<evidence type="ECO:0000256" key="5">
    <source>
        <dbReference type="ARBA" id="ARBA00022801"/>
    </source>
</evidence>
<dbReference type="OrthoDB" id="9803599at2"/>
<keyword evidence="2 9" id="KW-0963">Cytoplasm</keyword>
<keyword evidence="7 9" id="KW-0067">ATP-binding</keyword>
<comment type="function">
    <text evidence="9">ATP-dependent serine protease that mediates the selective degradation of mutant and abnormal proteins as well as certain short-lived regulatory proteins. Required for cellular homeostasis and for survival from DNA damage and developmental changes induced by stress. Degrades polypeptides processively to yield small peptide fragments that are 5 to 10 amino acids long. Binds to DNA in a double-stranded, site-specific manner.</text>
</comment>
<dbReference type="GO" id="GO:0005737">
    <property type="term" value="C:cytoplasm"/>
    <property type="evidence" value="ECO:0007669"/>
    <property type="project" value="UniProtKB-SubCell"/>
</dbReference>
<sequence>MPTTKLNRIPYLPLRGMLVFPKMVLHIDVGRERSMAAIEQAIVEENQIFLVSQRDISVEQPTLEELYGIGTLAEVKQTVKLPNGTMRVLIEGLDRAKLIALDDGETYSTADIEVIEPDLEADIEHEALMRTMLEQFRKYSKLSKKITDETYESVADISEPGRLADMVAANLPLKVAGKQEVLELFDVKERIEWLISRLLNEQEVLSLEQKINKRVKEAMEKTQKEFYLREQMKAIQTELGDADGKGGEAAELRERVLESGMPKHVLTAALRELDRYERLPAAAAESGVIRSYVDWLLALPWTEETDDRLDLKRAERILNREHDGLEQVKERILEYLAVQQMTGSLRGPILCLAGPPGVGKTSLARSIATSLGRKFVRIALGGVRDESEIRGHRRTYIGAMPGRIIQGMRKSGTINPVFLLDEIDKMSNDFRGDPSSAMLEVLDPEQNHNFSDHYIEETYDLSKVMFIATANDLSMIPGPLRDRMEIITIPGYTELEKQLIAKNHLYPRQLERHGLTKAQLRISDESFRYLIQYYTREAGVRSLERQIAAIARKAVKRIISGKNKRVQVTPKLITDMLGKPKFRYGVAEQENQVGAATGLAYTTVGGDTLQIEVSLSAGKGHLILTGKLGDVMKESAQTALSYVRSHADELGINPAFHEDTDIHIHVPEGAVPKDGPSAGITIATALVSALTKRPVRREVGMTGEITLRGRVLPIGGLKEKTLSAHRAGLTTIIIPADNERDIEDIPDTVREELTFHPVNNVTEVLKIALEEERK</sequence>
<keyword evidence="5 9" id="KW-0378">Hydrolase</keyword>
<dbReference type="PROSITE" id="PS51787">
    <property type="entry name" value="LON_N"/>
    <property type="match status" value="1"/>
</dbReference>
<dbReference type="InterPro" id="IPR015947">
    <property type="entry name" value="PUA-like_sf"/>
</dbReference>
<dbReference type="InterPro" id="IPR046336">
    <property type="entry name" value="Lon_prtase_N_sf"/>
</dbReference>
<feature type="domain" description="Lon N-terminal" evidence="16">
    <location>
        <begin position="9"/>
        <end position="202"/>
    </location>
</feature>
<dbReference type="InterPro" id="IPR054594">
    <property type="entry name" value="Lon_lid"/>
</dbReference>
<dbReference type="GO" id="GO:0016887">
    <property type="term" value="F:ATP hydrolysis activity"/>
    <property type="evidence" value="ECO:0007669"/>
    <property type="project" value="UniProtKB-UniRule"/>
</dbReference>
<organism evidence="17 18">
    <name type="scientific">Bhargavaea cecembensis</name>
    <dbReference type="NCBI Taxonomy" id="394098"/>
    <lineage>
        <taxon>Bacteria</taxon>
        <taxon>Bacillati</taxon>
        <taxon>Bacillota</taxon>
        <taxon>Bacilli</taxon>
        <taxon>Bacillales</taxon>
        <taxon>Caryophanaceae</taxon>
        <taxon>Bhargavaea</taxon>
    </lineage>
</organism>
<dbReference type="InterPro" id="IPR004815">
    <property type="entry name" value="Lon_bac/euk-typ"/>
</dbReference>
<dbReference type="InterPro" id="IPR027065">
    <property type="entry name" value="Lon_Prtase"/>
</dbReference>
<comment type="subunit">
    <text evidence="9 10">Homohexamer. Organized in a ring with a central cavity.</text>
</comment>
<dbReference type="PRINTS" id="PR00830">
    <property type="entry name" value="ENDOLAPTASE"/>
</dbReference>
<comment type="induction">
    <text evidence="9">By heat shock.</text>
</comment>
<evidence type="ECO:0000256" key="11">
    <source>
        <dbReference type="PIRSR" id="PIRSR001174-1"/>
    </source>
</evidence>
<evidence type="ECO:0000256" key="13">
    <source>
        <dbReference type="PROSITE-ProRule" id="PRU01122"/>
    </source>
</evidence>
<dbReference type="GO" id="GO:0043565">
    <property type="term" value="F:sequence-specific DNA binding"/>
    <property type="evidence" value="ECO:0007669"/>
    <property type="project" value="UniProtKB-UniRule"/>
</dbReference>
<feature type="domain" description="Lon proteolytic" evidence="15">
    <location>
        <begin position="590"/>
        <end position="771"/>
    </location>
</feature>
<evidence type="ECO:0000256" key="8">
    <source>
        <dbReference type="ARBA" id="ARBA00023016"/>
    </source>
</evidence>
<dbReference type="FunFam" id="1.20.5.5270:FF:000002">
    <property type="entry name" value="Lon protease homolog"/>
    <property type="match status" value="1"/>
</dbReference>
<evidence type="ECO:0000256" key="2">
    <source>
        <dbReference type="ARBA" id="ARBA00022490"/>
    </source>
</evidence>
<dbReference type="EMBL" id="LQNT01000001">
    <property type="protein sequence ID" value="KZE39976.1"/>
    <property type="molecule type" value="Genomic_DNA"/>
</dbReference>
<dbReference type="AlphaFoldDB" id="A0A163GAU0"/>
<dbReference type="Gene3D" id="3.30.230.10">
    <property type="match status" value="1"/>
</dbReference>
<name>A0A163GAU0_9BACL</name>
<dbReference type="GO" id="GO:0005524">
    <property type="term" value="F:ATP binding"/>
    <property type="evidence" value="ECO:0007669"/>
    <property type="project" value="UniProtKB-UniRule"/>
</dbReference>
<dbReference type="Pfam" id="PF00004">
    <property type="entry name" value="AAA"/>
    <property type="match status" value="1"/>
</dbReference>
<dbReference type="PIRSF" id="PIRSF001174">
    <property type="entry name" value="Lon_proteas"/>
    <property type="match status" value="1"/>
</dbReference>
<dbReference type="PANTHER" id="PTHR10046">
    <property type="entry name" value="ATP DEPENDENT LON PROTEASE FAMILY MEMBER"/>
    <property type="match status" value="1"/>
</dbReference>